<evidence type="ECO:0000256" key="4">
    <source>
        <dbReference type="RuleBase" id="RU003345"/>
    </source>
</evidence>
<feature type="domain" description="Aldehyde dehydrogenase" evidence="6">
    <location>
        <begin position="51"/>
        <end position="513"/>
    </location>
</feature>
<feature type="region of interest" description="Disordered" evidence="5">
    <location>
        <begin position="1"/>
        <end position="25"/>
    </location>
</feature>
<evidence type="ECO:0000256" key="3">
    <source>
        <dbReference type="PROSITE-ProRule" id="PRU10007"/>
    </source>
</evidence>
<evidence type="ECO:0000313" key="7">
    <source>
        <dbReference type="EMBL" id="EFH12727.1"/>
    </source>
</evidence>
<gene>
    <name evidence="7" type="primary">betB</name>
    <name evidence="7" type="ORF">HMPREF0731_1049</name>
</gene>
<evidence type="ECO:0000256" key="1">
    <source>
        <dbReference type="ARBA" id="ARBA00009986"/>
    </source>
</evidence>
<dbReference type="FunFam" id="3.40.605.10:FF:000007">
    <property type="entry name" value="NAD/NADP-dependent betaine aldehyde dehydrogenase"/>
    <property type="match status" value="1"/>
</dbReference>
<dbReference type="PROSITE" id="PS00070">
    <property type="entry name" value="ALDEHYDE_DEHYDR_CYS"/>
    <property type="match status" value="1"/>
</dbReference>
<feature type="active site" evidence="3">
    <location>
        <position position="283"/>
    </location>
</feature>
<evidence type="ECO:0000256" key="5">
    <source>
        <dbReference type="SAM" id="MobiDB-lite"/>
    </source>
</evidence>
<proteinExistence type="inferred from homology"/>
<organism evidence="7 8">
    <name type="scientific">Pseudoroseomonas cervicalis ATCC 49957</name>
    <dbReference type="NCBI Taxonomy" id="525371"/>
    <lineage>
        <taxon>Bacteria</taxon>
        <taxon>Pseudomonadati</taxon>
        <taxon>Pseudomonadota</taxon>
        <taxon>Alphaproteobacteria</taxon>
        <taxon>Acetobacterales</taxon>
        <taxon>Roseomonadaceae</taxon>
        <taxon>Roseomonas</taxon>
    </lineage>
</organism>
<evidence type="ECO:0000259" key="6">
    <source>
        <dbReference type="Pfam" id="PF00171"/>
    </source>
</evidence>
<dbReference type="InterPro" id="IPR016160">
    <property type="entry name" value="Ald_DH_CS_CYS"/>
</dbReference>
<dbReference type="InterPro" id="IPR015590">
    <property type="entry name" value="Aldehyde_DH_dom"/>
</dbReference>
<dbReference type="HOGENOM" id="CLU_005391_0_0_5"/>
<keyword evidence="8" id="KW-1185">Reference proteome</keyword>
<dbReference type="EMBL" id="ADVL01000175">
    <property type="protein sequence ID" value="EFH12727.1"/>
    <property type="molecule type" value="Genomic_DNA"/>
</dbReference>
<dbReference type="InterPro" id="IPR029510">
    <property type="entry name" value="Ald_DH_CS_GLU"/>
</dbReference>
<dbReference type="EC" id="1.2.1.-" evidence="7"/>
<dbReference type="GO" id="GO:0016620">
    <property type="term" value="F:oxidoreductase activity, acting on the aldehyde or oxo group of donors, NAD or NADP as acceptor"/>
    <property type="evidence" value="ECO:0007669"/>
    <property type="project" value="InterPro"/>
</dbReference>
<dbReference type="SUPFAM" id="SSF53720">
    <property type="entry name" value="ALDH-like"/>
    <property type="match status" value="1"/>
</dbReference>
<dbReference type="FunFam" id="3.40.309.10:FF:000012">
    <property type="entry name" value="Betaine aldehyde dehydrogenase"/>
    <property type="match status" value="1"/>
</dbReference>
<dbReference type="InterPro" id="IPR016162">
    <property type="entry name" value="Ald_DH_N"/>
</dbReference>
<keyword evidence="2 4" id="KW-0560">Oxidoreductase</keyword>
<name>D5RIY9_9PROT</name>
<dbReference type="InterPro" id="IPR016163">
    <property type="entry name" value="Ald_DH_C"/>
</dbReference>
<dbReference type="Proteomes" id="UP000005324">
    <property type="component" value="Unassembled WGS sequence"/>
</dbReference>
<dbReference type="Gene3D" id="3.40.309.10">
    <property type="entry name" value="Aldehyde Dehydrogenase, Chain A, domain 2"/>
    <property type="match status" value="1"/>
</dbReference>
<evidence type="ECO:0000313" key="8">
    <source>
        <dbReference type="Proteomes" id="UP000005324"/>
    </source>
</evidence>
<reference evidence="7 8" key="1">
    <citation type="submission" date="2010-04" db="EMBL/GenBank/DDBJ databases">
        <authorList>
            <person name="Qin X."/>
            <person name="Bachman B."/>
            <person name="Battles P."/>
            <person name="Bell A."/>
            <person name="Bess C."/>
            <person name="Bickham C."/>
            <person name="Chaboub L."/>
            <person name="Chen D."/>
            <person name="Coyle M."/>
            <person name="Deiros D.R."/>
            <person name="Dinh H."/>
            <person name="Forbes L."/>
            <person name="Fowler G."/>
            <person name="Francisco L."/>
            <person name="Fu Q."/>
            <person name="Gubbala S."/>
            <person name="Hale W."/>
            <person name="Han Y."/>
            <person name="Hemphill L."/>
            <person name="Highlander S.K."/>
            <person name="Hirani K."/>
            <person name="Hogues M."/>
            <person name="Jackson L."/>
            <person name="Jakkamsetti A."/>
            <person name="Javaid M."/>
            <person name="Jiang H."/>
            <person name="Korchina V."/>
            <person name="Kovar C."/>
            <person name="Lara F."/>
            <person name="Lee S."/>
            <person name="Mata R."/>
            <person name="Mathew T."/>
            <person name="Moen C."/>
            <person name="Morales K."/>
            <person name="Munidasa M."/>
            <person name="Nazareth L."/>
            <person name="Ngo R."/>
            <person name="Nguyen L."/>
            <person name="Okwuonu G."/>
            <person name="Ongeri F."/>
            <person name="Patil S."/>
            <person name="Petrosino J."/>
            <person name="Pham C."/>
            <person name="Pham P."/>
            <person name="Pu L.-L."/>
            <person name="Puazo M."/>
            <person name="Raj R."/>
            <person name="Reid J."/>
            <person name="Rouhana J."/>
            <person name="Saada N."/>
            <person name="Shang Y."/>
            <person name="Simmons D."/>
            <person name="Thornton R."/>
            <person name="Warren J."/>
            <person name="Weissenberger G."/>
            <person name="Zhang J."/>
            <person name="Zhang L."/>
            <person name="Zhou C."/>
            <person name="Zhu D."/>
            <person name="Muzny D."/>
            <person name="Worley K."/>
            <person name="Gibbs R."/>
        </authorList>
    </citation>
    <scope>NUCLEOTIDE SEQUENCE [LARGE SCALE GENOMIC DNA]</scope>
    <source>
        <strain evidence="7 8">ATCC 49957</strain>
    </source>
</reference>
<dbReference type="PROSITE" id="PS00687">
    <property type="entry name" value="ALDEHYDE_DEHYDR_GLU"/>
    <property type="match status" value="1"/>
</dbReference>
<comment type="caution">
    <text evidence="7">The sequence shown here is derived from an EMBL/GenBank/DDBJ whole genome shotgun (WGS) entry which is preliminary data.</text>
</comment>
<dbReference type="AlphaFoldDB" id="D5RIY9"/>
<accession>D5RIY9</accession>
<dbReference type="Pfam" id="PF00171">
    <property type="entry name" value="Aldedh"/>
    <property type="match status" value="1"/>
</dbReference>
<sequence>MVSAERTQSREDSMPDTHTPAAAPEAPCLDPFALARALSGAHLIGGRLVPARSGRVFPVVNPATGEAVAEAADGDAADVEAAVSDAARAQKDWAKLPARKRGALVAQAAALIRTHVEELSRLVALETGKALRTESRVEANNVADIFDFFAGLGGEIKGETVPFGPEVLNITVREPLGVVGAIIPWNIPMMLLALKVAPALVAGNSVVVKSAEEAPLAVLRIAELMNRVLPAGVFNLLSGQGPECGAPLVAHKLVKKVTFTGSVETGKLIYKAAAEKLIPVTLELGGKSPMIVFADCDFEKTVQGALTSMRFTRQGQSCTAASRIFVERPIFDRFVEEMAKRVDAMVMGDPLDEKTDIGTIISPGQFEKVKTFIEEGRATAGATGRACSAMPTDAALKKGLFIQPHIFTGLTKESRLVREEIFGPVTCIFPFDEAEAVLAEANDTEFGLAASVWTSNLKIALTFAHRIEAGLVQVNQNLVVQPNLSYGGVKASGLGKEASLESMLEHFTHKKTIMVNMS</sequence>
<comment type="similarity">
    <text evidence="1 4">Belongs to the aldehyde dehydrogenase family.</text>
</comment>
<protein>
    <submittedName>
        <fullName evidence="7">Aldehyde dehydrogenase (NAD) family protein</fullName>
        <ecNumber evidence="7">1.2.1.-</ecNumber>
    </submittedName>
</protein>
<dbReference type="Gene3D" id="3.40.605.10">
    <property type="entry name" value="Aldehyde Dehydrogenase, Chain A, domain 1"/>
    <property type="match status" value="1"/>
</dbReference>
<dbReference type="PANTHER" id="PTHR11699">
    <property type="entry name" value="ALDEHYDE DEHYDROGENASE-RELATED"/>
    <property type="match status" value="1"/>
</dbReference>
<evidence type="ECO:0000256" key="2">
    <source>
        <dbReference type="ARBA" id="ARBA00023002"/>
    </source>
</evidence>
<dbReference type="InterPro" id="IPR016161">
    <property type="entry name" value="Ald_DH/histidinol_DH"/>
</dbReference>